<dbReference type="Gene3D" id="3.40.30.10">
    <property type="entry name" value="Glutaredoxin"/>
    <property type="match status" value="1"/>
</dbReference>
<dbReference type="Proteomes" id="UP000528322">
    <property type="component" value="Unassembled WGS sequence"/>
</dbReference>
<dbReference type="InterPro" id="IPR012341">
    <property type="entry name" value="6hp_glycosidase-like_sf"/>
</dbReference>
<keyword evidence="2" id="KW-1185">Reference proteome</keyword>
<reference evidence="1 2" key="1">
    <citation type="submission" date="2020-08" db="EMBL/GenBank/DDBJ databases">
        <title>Genomic Encyclopedia of Type Strains, Phase IV (KMG-IV): sequencing the most valuable type-strain genomes for metagenomic binning, comparative biology and taxonomic classification.</title>
        <authorList>
            <person name="Goeker M."/>
        </authorList>
    </citation>
    <scope>NUCLEOTIDE SEQUENCE [LARGE SCALE GENOMIC DNA]</scope>
    <source>
        <strain evidence="1 2">DSM 22071</strain>
    </source>
</reference>
<dbReference type="InterPro" id="IPR008928">
    <property type="entry name" value="6-hairpin_glycosidase_sf"/>
</dbReference>
<gene>
    <name evidence="1" type="ORF">HNR37_002157</name>
</gene>
<evidence type="ECO:0000313" key="2">
    <source>
        <dbReference type="Proteomes" id="UP000528322"/>
    </source>
</evidence>
<name>A0A7W7Y644_9BACT</name>
<dbReference type="Gene3D" id="1.50.10.10">
    <property type="match status" value="1"/>
</dbReference>
<dbReference type="GO" id="GO:0005975">
    <property type="term" value="P:carbohydrate metabolic process"/>
    <property type="evidence" value="ECO:0007669"/>
    <property type="project" value="InterPro"/>
</dbReference>
<protein>
    <submittedName>
        <fullName evidence="1">Uncharacterized protein YyaL (SSP411 family)</fullName>
    </submittedName>
</protein>
<accession>A0A7W7Y644</accession>
<evidence type="ECO:0000313" key="1">
    <source>
        <dbReference type="EMBL" id="MBB5022810.1"/>
    </source>
</evidence>
<dbReference type="EMBL" id="JACHID010000017">
    <property type="protein sequence ID" value="MBB5022810.1"/>
    <property type="molecule type" value="Genomic_DNA"/>
</dbReference>
<organism evidence="1 2">
    <name type="scientific">Desulfurispira natronophila</name>
    <dbReference type="NCBI Taxonomy" id="682562"/>
    <lineage>
        <taxon>Bacteria</taxon>
        <taxon>Pseudomonadati</taxon>
        <taxon>Chrysiogenota</taxon>
        <taxon>Chrysiogenia</taxon>
        <taxon>Chrysiogenales</taxon>
        <taxon>Chrysiogenaceae</taxon>
        <taxon>Desulfurispira</taxon>
    </lineage>
</organism>
<sequence>MKSATKEEMGVPMIHWKSWSREAFEQADERLQLILLSLVSEMNQRARDTQFSSDDQEEYTFEELERNFAAVEVVVEQRPDLEQLLSPGHYPASLILSPQGRVLRMVEPKEENLFEALFQARRDAINQGTGAGSPMCMPAYPQSIDTVYTAENVKHVAANLLSSVAAEVDQAHQPRNTPVTAPLTFNAPMLLFCTQAAHVLGDEFASSLAAEYMEQMATLLWDPEQGGFFMHTQGEGFAPVKRLQDQLMALEAMVEMASQDEASSRTAVEALLHAIEGNFSKENGLYSLYSTTPNIYSEPNFHLLRILIQAHGKALLPSGLEDNLEPLAQNLAALVHGQDGAVSPWLGNENAPALLGTQAAAARALLSYASYSGKSEFGEAGLTAMGYVFQHLLSASGGATTVIDDTPWLPRLRPLDTNMSLVQACCQAWQFTGASMYEEYARHTLATFRDNHKDFGYQQYTYGSGLLALATSSQLL</sequence>
<dbReference type="AlphaFoldDB" id="A0A7W7Y644"/>
<dbReference type="SUPFAM" id="SSF48208">
    <property type="entry name" value="Six-hairpin glycosidases"/>
    <property type="match status" value="1"/>
</dbReference>
<proteinExistence type="predicted"/>
<comment type="caution">
    <text evidence="1">The sequence shown here is derived from an EMBL/GenBank/DDBJ whole genome shotgun (WGS) entry which is preliminary data.</text>
</comment>